<dbReference type="Pfam" id="PF13715">
    <property type="entry name" value="CarbopepD_reg_2"/>
    <property type="match status" value="1"/>
</dbReference>
<name>A0A1M7CWV9_XYLRU</name>
<proteinExistence type="predicted"/>
<gene>
    <name evidence="2" type="ORF">SAMN04488494_0552</name>
</gene>
<feature type="signal peptide" evidence="1">
    <location>
        <begin position="1"/>
        <end position="30"/>
    </location>
</feature>
<evidence type="ECO:0000313" key="2">
    <source>
        <dbReference type="EMBL" id="SHL71685.1"/>
    </source>
</evidence>
<reference evidence="2 3" key="1">
    <citation type="submission" date="2016-11" db="EMBL/GenBank/DDBJ databases">
        <authorList>
            <person name="Jaros S."/>
            <person name="Januszkiewicz K."/>
            <person name="Wedrychowicz H."/>
        </authorList>
    </citation>
    <scope>NUCLEOTIDE SEQUENCE [LARGE SCALE GENOMIC DNA]</scope>
    <source>
        <strain evidence="2 3">BPI-34</strain>
    </source>
</reference>
<dbReference type="AlphaFoldDB" id="A0A1M7CWV9"/>
<dbReference type="Proteomes" id="UP000184280">
    <property type="component" value="Unassembled WGS sequence"/>
</dbReference>
<dbReference type="EMBL" id="FRCJ01000001">
    <property type="protein sequence ID" value="SHL71685.1"/>
    <property type="molecule type" value="Genomic_DNA"/>
</dbReference>
<dbReference type="OrthoDB" id="1064484at2"/>
<dbReference type="InterPro" id="IPR008969">
    <property type="entry name" value="CarboxyPept-like_regulatory"/>
</dbReference>
<evidence type="ECO:0000313" key="3">
    <source>
        <dbReference type="Proteomes" id="UP000184280"/>
    </source>
</evidence>
<feature type="chain" id="PRO_5013269065" evidence="1">
    <location>
        <begin position="31"/>
        <end position="281"/>
    </location>
</feature>
<keyword evidence="1" id="KW-0732">Signal</keyword>
<organism evidence="2 3">
    <name type="scientific">Xylanibacter ruminicola</name>
    <name type="common">Prevotella ruminicola</name>
    <dbReference type="NCBI Taxonomy" id="839"/>
    <lineage>
        <taxon>Bacteria</taxon>
        <taxon>Pseudomonadati</taxon>
        <taxon>Bacteroidota</taxon>
        <taxon>Bacteroidia</taxon>
        <taxon>Bacteroidales</taxon>
        <taxon>Prevotellaceae</taxon>
        <taxon>Xylanibacter</taxon>
    </lineage>
</organism>
<protein>
    <submittedName>
        <fullName evidence="2">CarboxypepD_reg-like domain-containing protein</fullName>
    </submittedName>
</protein>
<accession>A0A1M7CWV9</accession>
<evidence type="ECO:0000256" key="1">
    <source>
        <dbReference type="SAM" id="SignalP"/>
    </source>
</evidence>
<dbReference type="SUPFAM" id="SSF49464">
    <property type="entry name" value="Carboxypeptidase regulatory domain-like"/>
    <property type="match status" value="1"/>
</dbReference>
<sequence length="281" mass="31238">MRICNTYNYKKMKKTILLTVFMQLMITASAQTIVRGNVVNERGEAVEYVSIGFDEDSVGVISDAKGHFTLTIPAGRNKDLSFTHVSYQDAIVPYATYSKGNDLKVVLKDKVIELAEVVIGKKNKTNTLSGRSLVRIGTVGFIGNINGDTEWGPIFKNSKDYVLSEMLLTIAKCKYEECVLSFNVYELQGKKFINIMNKPIYKHISPADDGKKFSVSPDEHIVLKGKKKYCISVSVVDHKGNGGIFFPANFKSSYARNAVKGKMKKLPACPPIIVKGYKVEN</sequence>